<dbReference type="InterPro" id="IPR050624">
    <property type="entry name" value="HTH-type_Tx_Regulator"/>
</dbReference>
<feature type="domain" description="HTH tetR-type" evidence="5">
    <location>
        <begin position="4"/>
        <end position="64"/>
    </location>
</feature>
<comment type="caution">
    <text evidence="6">The sequence shown here is derived from an EMBL/GenBank/DDBJ whole genome shotgun (WGS) entry which is preliminary data.</text>
</comment>
<evidence type="ECO:0000313" key="7">
    <source>
        <dbReference type="Proteomes" id="UP000214588"/>
    </source>
</evidence>
<dbReference type="FunFam" id="1.10.10.60:FF:000141">
    <property type="entry name" value="TetR family transcriptional regulator"/>
    <property type="match status" value="1"/>
</dbReference>
<dbReference type="Gene3D" id="1.10.357.10">
    <property type="entry name" value="Tetracycline Repressor, domain 2"/>
    <property type="match status" value="1"/>
</dbReference>
<reference evidence="6 7" key="1">
    <citation type="submission" date="2017-06" db="EMBL/GenBank/DDBJ databases">
        <title>Draft Genome Sequence of Natranaerobius trueperi halophilic, alkalithermophilic bacteria from soda lakes.</title>
        <authorList>
            <person name="Zhao B."/>
        </authorList>
    </citation>
    <scope>NUCLEOTIDE SEQUENCE [LARGE SCALE GENOMIC DNA]</scope>
    <source>
        <strain evidence="6 7">DSM 18760</strain>
    </source>
</reference>
<feature type="DNA-binding region" description="H-T-H motif" evidence="4">
    <location>
        <begin position="27"/>
        <end position="46"/>
    </location>
</feature>
<keyword evidence="3" id="KW-0804">Transcription</keyword>
<dbReference type="PRINTS" id="PR00455">
    <property type="entry name" value="HTHTETR"/>
</dbReference>
<organism evidence="6 7">
    <name type="scientific">Natranaerobius trueperi</name>
    <dbReference type="NCBI Taxonomy" id="759412"/>
    <lineage>
        <taxon>Bacteria</taxon>
        <taxon>Bacillati</taxon>
        <taxon>Bacillota</taxon>
        <taxon>Clostridia</taxon>
        <taxon>Natranaerobiales</taxon>
        <taxon>Natranaerobiaceae</taxon>
        <taxon>Natranaerobius</taxon>
    </lineage>
</organism>
<dbReference type="RefSeq" id="WP_089022925.1">
    <property type="nucleotide sequence ID" value="NZ_NIQC01000005.1"/>
</dbReference>
<dbReference type="AlphaFoldDB" id="A0A226BZK0"/>
<dbReference type="PANTHER" id="PTHR43479:SF8">
    <property type="entry name" value="TRANSCRIPTIONAL REGULATOR, TETR FAMILY"/>
    <property type="match status" value="1"/>
</dbReference>
<dbReference type="GO" id="GO:0045892">
    <property type="term" value="P:negative regulation of DNA-templated transcription"/>
    <property type="evidence" value="ECO:0007669"/>
    <property type="project" value="UniProtKB-ARBA"/>
</dbReference>
<dbReference type="PANTHER" id="PTHR43479">
    <property type="entry name" value="ACREF/ENVCD OPERON REPRESSOR-RELATED"/>
    <property type="match status" value="1"/>
</dbReference>
<evidence type="ECO:0000313" key="6">
    <source>
        <dbReference type="EMBL" id="OWZ84351.1"/>
    </source>
</evidence>
<dbReference type="PROSITE" id="PS50977">
    <property type="entry name" value="HTH_TETR_2"/>
    <property type="match status" value="1"/>
</dbReference>
<evidence type="ECO:0000256" key="2">
    <source>
        <dbReference type="ARBA" id="ARBA00023125"/>
    </source>
</evidence>
<dbReference type="InterPro" id="IPR041603">
    <property type="entry name" value="YvdT_C"/>
</dbReference>
<keyword evidence="1" id="KW-0805">Transcription regulation</keyword>
<dbReference type="Pfam" id="PF00440">
    <property type="entry name" value="TetR_N"/>
    <property type="match status" value="1"/>
</dbReference>
<keyword evidence="2 4" id="KW-0238">DNA-binding</keyword>
<dbReference type="InterPro" id="IPR001647">
    <property type="entry name" value="HTH_TetR"/>
</dbReference>
<dbReference type="InterPro" id="IPR023772">
    <property type="entry name" value="DNA-bd_HTH_TetR-type_CS"/>
</dbReference>
<keyword evidence="7" id="KW-1185">Reference proteome</keyword>
<dbReference type="PROSITE" id="PS01081">
    <property type="entry name" value="HTH_TETR_1"/>
    <property type="match status" value="1"/>
</dbReference>
<dbReference type="EMBL" id="NIQC01000005">
    <property type="protein sequence ID" value="OWZ84351.1"/>
    <property type="molecule type" value="Genomic_DNA"/>
</dbReference>
<dbReference type="Pfam" id="PF17934">
    <property type="entry name" value="TetR_C_26"/>
    <property type="match status" value="1"/>
</dbReference>
<dbReference type="OrthoDB" id="9812484at2"/>
<sequence length="191" mass="22320">MNQQNKYNKIINAAIQVITEQGFEDTSVSQIVRRAGVAQGTFYLYFQSKKELVPAIAQMILSDQLDRIQNRYGNTRSLDELLDVLIDVTYEITAEYKELIMFCYSGLAYYYSFERWEEIYRPYYLWLENRLQELHKGSNVKFNNSLKYLANFTINLIEHGAESFYLSGVDNGEVCIKSELKYFLKNAISTS</sequence>
<gene>
    <name evidence="6" type="ORF">CDO51_03555</name>
</gene>
<evidence type="ECO:0000256" key="1">
    <source>
        <dbReference type="ARBA" id="ARBA00023015"/>
    </source>
</evidence>
<accession>A0A226BZK0</accession>
<evidence type="ECO:0000256" key="3">
    <source>
        <dbReference type="ARBA" id="ARBA00023163"/>
    </source>
</evidence>
<dbReference type="InterPro" id="IPR009057">
    <property type="entry name" value="Homeodomain-like_sf"/>
</dbReference>
<evidence type="ECO:0000259" key="5">
    <source>
        <dbReference type="PROSITE" id="PS50977"/>
    </source>
</evidence>
<proteinExistence type="predicted"/>
<protein>
    <submittedName>
        <fullName evidence="6">TetR family transcriptional regulator</fullName>
    </submittedName>
</protein>
<dbReference type="Proteomes" id="UP000214588">
    <property type="component" value="Unassembled WGS sequence"/>
</dbReference>
<dbReference type="SUPFAM" id="SSF46689">
    <property type="entry name" value="Homeodomain-like"/>
    <property type="match status" value="1"/>
</dbReference>
<dbReference type="GO" id="GO:0003677">
    <property type="term" value="F:DNA binding"/>
    <property type="evidence" value="ECO:0007669"/>
    <property type="project" value="UniProtKB-UniRule"/>
</dbReference>
<evidence type="ECO:0000256" key="4">
    <source>
        <dbReference type="PROSITE-ProRule" id="PRU00335"/>
    </source>
</evidence>
<name>A0A226BZK0_9FIRM</name>